<dbReference type="SMART" id="SM00233">
    <property type="entry name" value="PH"/>
    <property type="match status" value="1"/>
</dbReference>
<dbReference type="OrthoDB" id="2157641at2759"/>
<sequence>MRGLGKLFKKLGMSYEEDLVDDHSAQVRPIAVSNEPTIARATRIHHNIPLAPAPPISEISSPFLTPDPPIAVSPSFSKSSDPLHFHDKSHQSDILSPTYQFNAYPAVNATPTTTFNANICNSNQMDRTDANNNCLKHSSKLFNENCRLLQPAGDYDPPETDKRSSHQSRDTVRTVEDTNDRSRWSNASTRKSSGSNSIYSTFGPESCPSYECVLDDKDPQDNESEKNLSQIVAENTQRRNPARLVMETDKTNYKLRLPGTFVQDTETEDDTDTDTDTDGDDSNETDDDDDDIFVDATGPSQEEVERERKEARLSKRLSGGHYGSAGGLLFSIVPPTPTVKSQHRRSRPPPEDVAQSMLKWKRQSSGKLSAKSADQESLTVVIETEDELLVPHKNTADTKTDVKANQSLTRSNSLMPTPSSSVDMKNRRSSLNSFSDVFSKDVWTVPDLHIDLSYTSDNNTVNSSMTTETSDEQDSCEISAAEEASRRLWEEDEAFVPREQIAEWLGQGKPLNAKALMCYMENFQFHSMRLDDAFRKLCSKLYFKAEAQQIDRILEVFAKRFWRCNSNCIFGSADVVYAVVYSLLLLNTDLHVAQGNHVRMTRQAFVKNTMSTIRDQQQGSHRNASVQLSKAWEAEMEICLKELYLSVKQHQILQPLSNRSNNKSTTLEKRVSLLGGRRVADMKRSMGAMMGKAVRESILLSEDVQPRPSTSSGWQRPSSPPLSRSPRRESFSSIASSKSFNSIAARGAGGGAAATLSPNYQPMMQFMDTHSAALFSSQPPYLKEGVVVRKHLLEKANQKAKHREWREIFLVVGQGELKMYALQGNTSDSERKSMLRASSASIANLAESFGRSSTYGSASFGGAQPNRWATHSHLIGTIKLNHSLSNVLPPPGYNRQRPDVFAIQQPHGGVYLFQAASQEQVNEWVATCNYWAARESKEPLQGGVSNMEYGWGSCLNDVILNLDAAESGGAITGRCLQDADTVTVYDWRAPTPPMVSSALDEKEQYETLQKHLTNLNAEINEHRELKKKILIKASFSKFPSKSQNHAKVMANWESKSKYMLHEIIKYQNYCDALEKSMERRKEQESSQEEGRSFESDIDGASQIDANANKLLS</sequence>
<proteinExistence type="predicted"/>
<comment type="caution">
    <text evidence="5">The sequence shown here is derived from an EMBL/GenBank/DDBJ whole genome shotgun (WGS) entry which is preliminary data.</text>
</comment>
<dbReference type="PROSITE" id="PS50190">
    <property type="entry name" value="SEC7"/>
    <property type="match status" value="1"/>
</dbReference>
<dbReference type="Gene3D" id="2.30.29.30">
    <property type="entry name" value="Pleckstrin-homology domain (PH domain)/Phosphotyrosine-binding domain (PTB)"/>
    <property type="match status" value="1"/>
</dbReference>
<feature type="compositionally biased region" description="Polar residues" evidence="2">
    <location>
        <begin position="1103"/>
        <end position="1112"/>
    </location>
</feature>
<feature type="compositionally biased region" description="Basic and acidic residues" evidence="2">
    <location>
        <begin position="159"/>
        <end position="183"/>
    </location>
</feature>
<dbReference type="Pfam" id="PF15410">
    <property type="entry name" value="PH_9"/>
    <property type="match status" value="1"/>
</dbReference>
<dbReference type="SMART" id="SM00222">
    <property type="entry name" value="Sec7"/>
    <property type="match status" value="1"/>
</dbReference>
<evidence type="ECO:0000313" key="6">
    <source>
        <dbReference type="Proteomes" id="UP000605846"/>
    </source>
</evidence>
<feature type="coiled-coil region" evidence="1">
    <location>
        <begin position="998"/>
        <end position="1032"/>
    </location>
</feature>
<protein>
    <recommendedName>
        <fullName evidence="7">SEC7 domain-containing protein</fullName>
    </recommendedName>
</protein>
<dbReference type="AlphaFoldDB" id="A0A8H7BVM1"/>
<dbReference type="EMBL" id="JABAYA010000093">
    <property type="protein sequence ID" value="KAF7725617.1"/>
    <property type="molecule type" value="Genomic_DNA"/>
</dbReference>
<dbReference type="PANTHER" id="PTHR10663:SF373">
    <property type="entry name" value="PH AND SEC7 DOMAIN-CONTAINING PROTEIN C11E3.11C"/>
    <property type="match status" value="1"/>
</dbReference>
<evidence type="ECO:0000256" key="1">
    <source>
        <dbReference type="SAM" id="Coils"/>
    </source>
</evidence>
<evidence type="ECO:0000259" key="3">
    <source>
        <dbReference type="PROSITE" id="PS50003"/>
    </source>
</evidence>
<dbReference type="PANTHER" id="PTHR10663">
    <property type="entry name" value="GUANYL-NUCLEOTIDE EXCHANGE FACTOR"/>
    <property type="match status" value="1"/>
</dbReference>
<feature type="compositionally biased region" description="Polar residues" evidence="2">
    <location>
        <begin position="184"/>
        <end position="200"/>
    </location>
</feature>
<evidence type="ECO:0000259" key="4">
    <source>
        <dbReference type="PROSITE" id="PS50190"/>
    </source>
</evidence>
<feature type="compositionally biased region" description="Acidic residues" evidence="2">
    <location>
        <begin position="265"/>
        <end position="293"/>
    </location>
</feature>
<feature type="region of interest" description="Disordered" evidence="2">
    <location>
        <begin position="1076"/>
        <end position="1112"/>
    </location>
</feature>
<dbReference type="InterPro" id="IPR023394">
    <property type="entry name" value="Sec7_C_sf"/>
</dbReference>
<feature type="region of interest" description="Disordered" evidence="2">
    <location>
        <begin position="704"/>
        <end position="733"/>
    </location>
</feature>
<dbReference type="InterPro" id="IPR041681">
    <property type="entry name" value="PH_9"/>
</dbReference>
<dbReference type="GO" id="GO:0005085">
    <property type="term" value="F:guanyl-nucleotide exchange factor activity"/>
    <property type="evidence" value="ECO:0007669"/>
    <property type="project" value="InterPro"/>
</dbReference>
<keyword evidence="6" id="KW-1185">Reference proteome</keyword>
<reference evidence="5" key="1">
    <citation type="submission" date="2020-01" db="EMBL/GenBank/DDBJ databases">
        <title>Genome Sequencing of Three Apophysomyces-Like Fungal Strains Confirms a Novel Fungal Genus in the Mucoromycota with divergent Burkholderia-like Endosymbiotic Bacteria.</title>
        <authorList>
            <person name="Stajich J.E."/>
            <person name="Macias A.M."/>
            <person name="Carter-House D."/>
            <person name="Lovett B."/>
            <person name="Kasson L.R."/>
            <person name="Berry K."/>
            <person name="Grigoriev I."/>
            <person name="Chang Y."/>
            <person name="Spatafora J."/>
            <person name="Kasson M.T."/>
        </authorList>
    </citation>
    <scope>NUCLEOTIDE SEQUENCE</scope>
    <source>
        <strain evidence="5">NRRL A-21654</strain>
    </source>
</reference>
<gene>
    <name evidence="5" type="ORF">EC973_009496</name>
</gene>
<feature type="domain" description="PH" evidence="3">
    <location>
        <begin position="786"/>
        <end position="933"/>
    </location>
</feature>
<dbReference type="SUPFAM" id="SSF50729">
    <property type="entry name" value="PH domain-like"/>
    <property type="match status" value="1"/>
</dbReference>
<feature type="compositionally biased region" description="Basic and acidic residues" evidence="2">
    <location>
        <begin position="1076"/>
        <end position="1094"/>
    </location>
</feature>
<evidence type="ECO:0008006" key="7">
    <source>
        <dbReference type="Google" id="ProtNLM"/>
    </source>
</evidence>
<dbReference type="InterPro" id="IPR000904">
    <property type="entry name" value="Sec7_dom"/>
</dbReference>
<organism evidence="5 6">
    <name type="scientific">Apophysomyces ossiformis</name>
    <dbReference type="NCBI Taxonomy" id="679940"/>
    <lineage>
        <taxon>Eukaryota</taxon>
        <taxon>Fungi</taxon>
        <taxon>Fungi incertae sedis</taxon>
        <taxon>Mucoromycota</taxon>
        <taxon>Mucoromycotina</taxon>
        <taxon>Mucoromycetes</taxon>
        <taxon>Mucorales</taxon>
        <taxon>Mucorineae</taxon>
        <taxon>Mucoraceae</taxon>
        <taxon>Apophysomyces</taxon>
    </lineage>
</organism>
<dbReference type="CDD" id="cd00171">
    <property type="entry name" value="Sec7"/>
    <property type="match status" value="1"/>
</dbReference>
<dbReference type="InterPro" id="IPR035999">
    <property type="entry name" value="Sec7_dom_sf"/>
</dbReference>
<dbReference type="Gene3D" id="1.10.1000.11">
    <property type="entry name" value="Arf Nucleotide-binding Site Opener,domain 2"/>
    <property type="match status" value="1"/>
</dbReference>
<feature type="region of interest" description="Disordered" evidence="2">
    <location>
        <begin position="149"/>
        <end position="354"/>
    </location>
</feature>
<dbReference type="Proteomes" id="UP000605846">
    <property type="component" value="Unassembled WGS sequence"/>
</dbReference>
<feature type="compositionally biased region" description="Polar residues" evidence="2">
    <location>
        <begin position="227"/>
        <end position="239"/>
    </location>
</feature>
<feature type="compositionally biased region" description="Basic and acidic residues" evidence="2">
    <location>
        <begin position="214"/>
        <end position="226"/>
    </location>
</feature>
<dbReference type="Pfam" id="PF01369">
    <property type="entry name" value="Sec7"/>
    <property type="match status" value="1"/>
</dbReference>
<dbReference type="SUPFAM" id="SSF48425">
    <property type="entry name" value="Sec7 domain"/>
    <property type="match status" value="1"/>
</dbReference>
<name>A0A8H7BVM1_9FUNG</name>
<dbReference type="GO" id="GO:0032012">
    <property type="term" value="P:regulation of ARF protein signal transduction"/>
    <property type="evidence" value="ECO:0007669"/>
    <property type="project" value="InterPro"/>
</dbReference>
<evidence type="ECO:0000313" key="5">
    <source>
        <dbReference type="EMBL" id="KAF7725617.1"/>
    </source>
</evidence>
<feature type="domain" description="SEC7" evidence="4">
    <location>
        <begin position="420"/>
        <end position="650"/>
    </location>
</feature>
<dbReference type="PROSITE" id="PS50003">
    <property type="entry name" value="PH_DOMAIN"/>
    <property type="match status" value="1"/>
</dbReference>
<accession>A0A8H7BVM1</accession>
<keyword evidence="1" id="KW-0175">Coiled coil</keyword>
<dbReference type="InterPro" id="IPR011993">
    <property type="entry name" value="PH-like_dom_sf"/>
</dbReference>
<feature type="compositionally biased region" description="Basic and acidic residues" evidence="2">
    <location>
        <begin position="303"/>
        <end position="313"/>
    </location>
</feature>
<evidence type="ECO:0000256" key="2">
    <source>
        <dbReference type="SAM" id="MobiDB-lite"/>
    </source>
</evidence>
<dbReference type="InterPro" id="IPR001849">
    <property type="entry name" value="PH_domain"/>
</dbReference>